<organism evidence="2 3">
    <name type="scientific">Caerostris extrusa</name>
    <name type="common">Bark spider</name>
    <name type="synonym">Caerostris bankana</name>
    <dbReference type="NCBI Taxonomy" id="172846"/>
    <lineage>
        <taxon>Eukaryota</taxon>
        <taxon>Metazoa</taxon>
        <taxon>Ecdysozoa</taxon>
        <taxon>Arthropoda</taxon>
        <taxon>Chelicerata</taxon>
        <taxon>Arachnida</taxon>
        <taxon>Araneae</taxon>
        <taxon>Araneomorphae</taxon>
        <taxon>Entelegynae</taxon>
        <taxon>Araneoidea</taxon>
        <taxon>Araneidae</taxon>
        <taxon>Caerostris</taxon>
    </lineage>
</organism>
<evidence type="ECO:0000313" key="2">
    <source>
        <dbReference type="EMBL" id="GIY04783.1"/>
    </source>
</evidence>
<keyword evidence="1" id="KW-1133">Transmembrane helix</keyword>
<evidence type="ECO:0000256" key="1">
    <source>
        <dbReference type="SAM" id="Phobius"/>
    </source>
</evidence>
<feature type="transmembrane region" description="Helical" evidence="1">
    <location>
        <begin position="55"/>
        <end position="74"/>
    </location>
</feature>
<accession>A0AAV4Q539</accession>
<evidence type="ECO:0000313" key="3">
    <source>
        <dbReference type="Proteomes" id="UP001054945"/>
    </source>
</evidence>
<protein>
    <submittedName>
        <fullName evidence="2">Uncharacterized protein</fullName>
    </submittedName>
</protein>
<reference evidence="2 3" key="1">
    <citation type="submission" date="2021-06" db="EMBL/GenBank/DDBJ databases">
        <title>Caerostris extrusa draft genome.</title>
        <authorList>
            <person name="Kono N."/>
            <person name="Arakawa K."/>
        </authorList>
    </citation>
    <scope>NUCLEOTIDE SEQUENCE [LARGE SCALE GENOMIC DNA]</scope>
</reference>
<comment type="caution">
    <text evidence="2">The sequence shown here is derived from an EMBL/GenBank/DDBJ whole genome shotgun (WGS) entry which is preliminary data.</text>
</comment>
<keyword evidence="3" id="KW-1185">Reference proteome</keyword>
<proteinExistence type="predicted"/>
<dbReference type="EMBL" id="BPLR01005750">
    <property type="protein sequence ID" value="GIY04783.1"/>
    <property type="molecule type" value="Genomic_DNA"/>
</dbReference>
<name>A0AAV4Q539_CAEEX</name>
<keyword evidence="1" id="KW-0472">Membrane</keyword>
<keyword evidence="1" id="KW-0812">Transmembrane</keyword>
<dbReference type="Proteomes" id="UP001054945">
    <property type="component" value="Unassembled WGS sequence"/>
</dbReference>
<dbReference type="AlphaFoldDB" id="A0AAV4Q539"/>
<sequence>MSLTPLLLNHSELDILVMVTNPFNYKSGYSKIPLNGEEGSLEITINSSCLPHQKYTLYLCNFFPMLLIIVMVVLREWLSYWNDGLLLCKVLLGHPP</sequence>
<gene>
    <name evidence="2" type="ORF">CEXT_21401</name>
</gene>